<dbReference type="CDD" id="cd01065">
    <property type="entry name" value="NAD_bind_Shikimate_DH"/>
    <property type="match status" value="1"/>
</dbReference>
<feature type="binding site" evidence="8">
    <location>
        <begin position="128"/>
        <end position="132"/>
    </location>
    <ligand>
        <name>NADP(+)</name>
        <dbReference type="ChEBI" id="CHEBI:58349"/>
    </ligand>
</feature>
<feature type="domain" description="Shikimate dehydrogenase substrate binding N-terminal" evidence="9">
    <location>
        <begin position="12"/>
        <end position="92"/>
    </location>
</feature>
<dbReference type="InterPro" id="IPR011342">
    <property type="entry name" value="Shikimate_DH"/>
</dbReference>
<dbReference type="Proteomes" id="UP001154240">
    <property type="component" value="Unassembled WGS sequence"/>
</dbReference>
<comment type="catalytic activity">
    <reaction evidence="7 8">
        <text>shikimate + NADP(+) = 3-dehydroshikimate + NADPH + H(+)</text>
        <dbReference type="Rhea" id="RHEA:17737"/>
        <dbReference type="ChEBI" id="CHEBI:15378"/>
        <dbReference type="ChEBI" id="CHEBI:16630"/>
        <dbReference type="ChEBI" id="CHEBI:36208"/>
        <dbReference type="ChEBI" id="CHEBI:57783"/>
        <dbReference type="ChEBI" id="CHEBI:58349"/>
        <dbReference type="EC" id="1.1.1.25"/>
    </reaction>
</comment>
<dbReference type="Pfam" id="PF18317">
    <property type="entry name" value="SDH_C"/>
    <property type="match status" value="1"/>
</dbReference>
<evidence type="ECO:0000259" key="9">
    <source>
        <dbReference type="Pfam" id="PF08501"/>
    </source>
</evidence>
<evidence type="ECO:0000313" key="11">
    <source>
        <dbReference type="EMBL" id="MDG4475106.1"/>
    </source>
</evidence>
<evidence type="ECO:0000256" key="3">
    <source>
        <dbReference type="ARBA" id="ARBA00022605"/>
    </source>
</evidence>
<evidence type="ECO:0000256" key="1">
    <source>
        <dbReference type="ARBA" id="ARBA00004871"/>
    </source>
</evidence>
<evidence type="ECO:0000256" key="2">
    <source>
        <dbReference type="ARBA" id="ARBA00012962"/>
    </source>
</evidence>
<feature type="binding site" evidence="8">
    <location>
        <position position="236"/>
    </location>
    <ligand>
        <name>NADP(+)</name>
        <dbReference type="ChEBI" id="CHEBI:58349"/>
    </ligand>
</feature>
<organism evidence="11 12">
    <name type="scientific">Thiovibrio frasassiensis</name>
    <dbReference type="NCBI Taxonomy" id="2984131"/>
    <lineage>
        <taxon>Bacteria</taxon>
        <taxon>Pseudomonadati</taxon>
        <taxon>Thermodesulfobacteriota</taxon>
        <taxon>Desulfobulbia</taxon>
        <taxon>Desulfobulbales</taxon>
        <taxon>Thiovibrionaceae</taxon>
        <taxon>Thiovibrio</taxon>
    </lineage>
</organism>
<dbReference type="InterPro" id="IPR022893">
    <property type="entry name" value="Shikimate_DH_fam"/>
</dbReference>
<keyword evidence="4 8" id="KW-0521">NADP</keyword>
<feature type="binding site" evidence="8">
    <location>
        <position position="243"/>
    </location>
    <ligand>
        <name>shikimate</name>
        <dbReference type="ChEBI" id="CHEBI:36208"/>
    </ligand>
</feature>
<dbReference type="PANTHER" id="PTHR21089:SF1">
    <property type="entry name" value="BIFUNCTIONAL 3-DEHYDROQUINATE DEHYDRATASE_SHIKIMATE DEHYDROGENASE, CHLOROPLASTIC"/>
    <property type="match status" value="1"/>
</dbReference>
<feature type="domain" description="SDH C-terminal" evidence="10">
    <location>
        <begin position="236"/>
        <end position="266"/>
    </location>
</feature>
<dbReference type="InterPro" id="IPR013708">
    <property type="entry name" value="Shikimate_DH-bd_N"/>
</dbReference>
<dbReference type="EC" id="1.1.1.25" evidence="2 8"/>
<keyword evidence="3 8" id="KW-0028">Amino-acid biosynthesis</keyword>
<evidence type="ECO:0000256" key="8">
    <source>
        <dbReference type="HAMAP-Rule" id="MF_00222"/>
    </source>
</evidence>
<gene>
    <name evidence="8" type="primary">aroE</name>
    <name evidence="11" type="ORF">OLX77_02900</name>
</gene>
<feature type="binding site" evidence="8">
    <location>
        <position position="213"/>
    </location>
    <ligand>
        <name>NADP(+)</name>
        <dbReference type="ChEBI" id="CHEBI:58349"/>
    </ligand>
</feature>
<comment type="function">
    <text evidence="8">Involved in the biosynthesis of the chorismate, which leads to the biosynthesis of aromatic amino acids. Catalyzes the reversible NADPH linked reduction of 3-dehydroshikimate (DHSA) to yield shikimate (SA).</text>
</comment>
<dbReference type="InterPro" id="IPR036291">
    <property type="entry name" value="NAD(P)-bd_dom_sf"/>
</dbReference>
<accession>A0A9X4MF17</accession>
<dbReference type="PANTHER" id="PTHR21089">
    <property type="entry name" value="SHIKIMATE DEHYDROGENASE"/>
    <property type="match status" value="1"/>
</dbReference>
<sequence length="273" mass="28312">MAINGATELYGIMGNPVSHSLSPAMHNSAFAALGLNKAYLPFVVQDVAQAMTGFRALGIKGVSVTIPHKQAVMQYLDSIDPVAEKIGAVNTLLIDQGAIHGANTDWLGANRALSEKIPLKGASVLLLGAGGSARAIGFGLLEAGASITIASRTPEKGQGLAALLGCPWLPLADAAGATGNILVNATSLGMAPQQEQLPIVSEALINFKVVMDIVYAPLETRLLQAAKQAGCQTIDGLAMLLYQGAAQFELWTGRQAPVAVMRQSLLTSLGYNP</sequence>
<keyword evidence="6 8" id="KW-0057">Aromatic amino acid biosynthesis</keyword>
<dbReference type="Pfam" id="PF08501">
    <property type="entry name" value="Shikimate_dh_N"/>
    <property type="match status" value="1"/>
</dbReference>
<dbReference type="InterPro" id="IPR041121">
    <property type="entry name" value="SDH_C"/>
</dbReference>
<proteinExistence type="inferred from homology"/>
<evidence type="ECO:0000256" key="6">
    <source>
        <dbReference type="ARBA" id="ARBA00023141"/>
    </source>
</evidence>
<feature type="binding site" evidence="8">
    <location>
        <position position="215"/>
    </location>
    <ligand>
        <name>shikimate</name>
        <dbReference type="ChEBI" id="CHEBI:36208"/>
    </ligand>
</feature>
<feature type="binding site" evidence="8">
    <location>
        <position position="65"/>
    </location>
    <ligand>
        <name>shikimate</name>
        <dbReference type="ChEBI" id="CHEBI:36208"/>
    </ligand>
</feature>
<dbReference type="GO" id="GO:0009073">
    <property type="term" value="P:aromatic amino acid family biosynthetic process"/>
    <property type="evidence" value="ECO:0007669"/>
    <property type="project" value="UniProtKB-KW"/>
</dbReference>
<dbReference type="Gene3D" id="3.40.50.10860">
    <property type="entry name" value="Leucine Dehydrogenase, chain A, domain 1"/>
    <property type="match status" value="1"/>
</dbReference>
<feature type="binding site" evidence="8">
    <location>
        <begin position="20"/>
        <end position="22"/>
    </location>
    <ligand>
        <name>shikimate</name>
        <dbReference type="ChEBI" id="CHEBI:36208"/>
    </ligand>
</feature>
<reference evidence="11" key="1">
    <citation type="journal article" date="2022" name="bioRxiv">
        <title>Thiovibrio frasassiensisgen. nov., sp. nov., an autotrophic, elemental sulfur disproportionating bacterium isolated from sulfidic karst sediment, and proposal of Thiovibrionaceae fam. nov.</title>
        <authorList>
            <person name="Aronson H."/>
            <person name="Thomas C."/>
            <person name="Bhattacharyya M."/>
            <person name="Eckstein S."/>
            <person name="Jensen S."/>
            <person name="Barco R."/>
            <person name="Macalady J."/>
            <person name="Amend J."/>
        </authorList>
    </citation>
    <scope>NUCLEOTIDE SEQUENCE</scope>
    <source>
        <strain evidence="11">RS19-109</strain>
    </source>
</reference>
<dbReference type="GO" id="GO:0050661">
    <property type="term" value="F:NADP binding"/>
    <property type="evidence" value="ECO:0007669"/>
    <property type="project" value="InterPro"/>
</dbReference>
<dbReference type="GO" id="GO:0019632">
    <property type="term" value="P:shikimate metabolic process"/>
    <property type="evidence" value="ECO:0007669"/>
    <property type="project" value="InterPro"/>
</dbReference>
<dbReference type="GO" id="GO:0004764">
    <property type="term" value="F:shikimate 3-dehydrogenase (NADP+) activity"/>
    <property type="evidence" value="ECO:0007669"/>
    <property type="project" value="UniProtKB-UniRule"/>
</dbReference>
<dbReference type="InterPro" id="IPR046346">
    <property type="entry name" value="Aminoacid_DH-like_N_sf"/>
</dbReference>
<comment type="caution">
    <text evidence="11">The sequence shown here is derived from an EMBL/GenBank/DDBJ whole genome shotgun (WGS) entry which is preliminary data.</text>
</comment>
<comment type="subunit">
    <text evidence="8">Homodimer.</text>
</comment>
<dbReference type="SUPFAM" id="SSF53223">
    <property type="entry name" value="Aminoacid dehydrogenase-like, N-terminal domain"/>
    <property type="match status" value="1"/>
</dbReference>
<protein>
    <recommendedName>
        <fullName evidence="2 8">Shikimate dehydrogenase (NADP(+))</fullName>
        <shortName evidence="8">SDH</shortName>
        <ecNumber evidence="2 8">1.1.1.25</ecNumber>
    </recommendedName>
</protein>
<dbReference type="NCBIfam" id="NF001319">
    <property type="entry name" value="PRK00258.3-3"/>
    <property type="match status" value="1"/>
</dbReference>
<dbReference type="HAMAP" id="MF_00222">
    <property type="entry name" value="Shikimate_DH_AroE"/>
    <property type="match status" value="1"/>
</dbReference>
<dbReference type="EMBL" id="JAPHEH010000001">
    <property type="protein sequence ID" value="MDG4475106.1"/>
    <property type="molecule type" value="Genomic_DNA"/>
</dbReference>
<dbReference type="RefSeq" id="WP_307632082.1">
    <property type="nucleotide sequence ID" value="NZ_JAPHEH010000001.1"/>
</dbReference>
<reference evidence="11" key="2">
    <citation type="submission" date="2022-10" db="EMBL/GenBank/DDBJ databases">
        <authorList>
            <person name="Aronson H.S."/>
        </authorList>
    </citation>
    <scope>NUCLEOTIDE SEQUENCE</scope>
    <source>
        <strain evidence="11">RS19-109</strain>
    </source>
</reference>
<dbReference type="SUPFAM" id="SSF51735">
    <property type="entry name" value="NAD(P)-binding Rossmann-fold domains"/>
    <property type="match status" value="1"/>
</dbReference>
<comment type="caution">
    <text evidence="8">Lacks conserved residue(s) required for the propagation of feature annotation.</text>
</comment>
<feature type="binding site" evidence="8">
    <location>
        <position position="105"/>
    </location>
    <ligand>
        <name>shikimate</name>
        <dbReference type="ChEBI" id="CHEBI:36208"/>
    </ligand>
</feature>
<evidence type="ECO:0000256" key="5">
    <source>
        <dbReference type="ARBA" id="ARBA00023002"/>
    </source>
</evidence>
<dbReference type="GO" id="GO:0008652">
    <property type="term" value="P:amino acid biosynthetic process"/>
    <property type="evidence" value="ECO:0007669"/>
    <property type="project" value="UniProtKB-KW"/>
</dbReference>
<evidence type="ECO:0000256" key="4">
    <source>
        <dbReference type="ARBA" id="ARBA00022857"/>
    </source>
</evidence>
<feature type="active site" description="Proton acceptor" evidence="8">
    <location>
        <position position="69"/>
    </location>
</feature>
<comment type="pathway">
    <text evidence="1 8">Metabolic intermediate biosynthesis; chorismate biosynthesis; chorismate from D-erythrose 4-phosphate and phosphoenolpyruvate: step 4/7.</text>
</comment>
<keyword evidence="12" id="KW-1185">Reference proteome</keyword>
<comment type="similarity">
    <text evidence="8">Belongs to the shikimate dehydrogenase family.</text>
</comment>
<evidence type="ECO:0000256" key="7">
    <source>
        <dbReference type="ARBA" id="ARBA00049442"/>
    </source>
</evidence>
<evidence type="ECO:0000259" key="10">
    <source>
        <dbReference type="Pfam" id="PF18317"/>
    </source>
</evidence>
<feature type="binding site" evidence="8">
    <location>
        <position position="90"/>
    </location>
    <ligand>
        <name>shikimate</name>
        <dbReference type="ChEBI" id="CHEBI:36208"/>
    </ligand>
</feature>
<name>A0A9X4MF17_9BACT</name>
<dbReference type="Gene3D" id="3.40.50.720">
    <property type="entry name" value="NAD(P)-binding Rossmann-like Domain"/>
    <property type="match status" value="1"/>
</dbReference>
<evidence type="ECO:0000313" key="12">
    <source>
        <dbReference type="Proteomes" id="UP001154240"/>
    </source>
</evidence>
<keyword evidence="5 8" id="KW-0560">Oxidoreductase</keyword>
<dbReference type="AlphaFoldDB" id="A0A9X4MF17"/>
<dbReference type="GO" id="GO:0009423">
    <property type="term" value="P:chorismate biosynthetic process"/>
    <property type="evidence" value="ECO:0007669"/>
    <property type="project" value="UniProtKB-UniRule"/>
</dbReference>
<dbReference type="NCBIfam" id="TIGR00507">
    <property type="entry name" value="aroE"/>
    <property type="match status" value="1"/>
</dbReference>